<evidence type="ECO:0000313" key="2">
    <source>
        <dbReference type="EMBL" id="MFC6646374.1"/>
    </source>
</evidence>
<dbReference type="InterPro" id="IPR008497">
    <property type="entry name" value="DUF779"/>
</dbReference>
<comment type="caution">
    <text evidence="2">The sequence shown here is derived from an EMBL/GenBank/DDBJ whole genome shotgun (WGS) entry which is preliminary data.</text>
</comment>
<gene>
    <name evidence="2" type="ORF">ACFQBQ_12420</name>
</gene>
<keyword evidence="3" id="KW-1185">Reference proteome</keyword>
<name>A0ABW1ZBC2_9BACT</name>
<reference evidence="3" key="1">
    <citation type="journal article" date="2019" name="Int. J. Syst. Evol. Microbiol.">
        <title>The Global Catalogue of Microorganisms (GCM) 10K type strain sequencing project: providing services to taxonomists for standard genome sequencing and annotation.</title>
        <authorList>
            <consortium name="The Broad Institute Genomics Platform"/>
            <consortium name="The Broad Institute Genome Sequencing Center for Infectious Disease"/>
            <person name="Wu L."/>
            <person name="Ma J."/>
        </authorList>
    </citation>
    <scope>NUCLEOTIDE SEQUENCE [LARGE SCALE GENOMIC DNA]</scope>
    <source>
        <strain evidence="3">CGMCC 1.16026</strain>
    </source>
</reference>
<protein>
    <submittedName>
        <fullName evidence="2">DUF779 domain-containing protein</fullName>
    </submittedName>
</protein>
<dbReference type="Pfam" id="PF05610">
    <property type="entry name" value="DUF779"/>
    <property type="match status" value="1"/>
</dbReference>
<dbReference type="RefSeq" id="WP_390235383.1">
    <property type="nucleotide sequence ID" value="NZ_JBHSWI010000001.1"/>
</dbReference>
<accession>A0ABW1ZBC2</accession>
<evidence type="ECO:0000313" key="3">
    <source>
        <dbReference type="Proteomes" id="UP001596391"/>
    </source>
</evidence>
<dbReference type="EMBL" id="JBHSWI010000001">
    <property type="protein sequence ID" value="MFC6646374.1"/>
    <property type="molecule type" value="Genomic_DNA"/>
</dbReference>
<organism evidence="2 3">
    <name type="scientific">Granulicella cerasi</name>
    <dbReference type="NCBI Taxonomy" id="741063"/>
    <lineage>
        <taxon>Bacteria</taxon>
        <taxon>Pseudomonadati</taxon>
        <taxon>Acidobacteriota</taxon>
        <taxon>Terriglobia</taxon>
        <taxon>Terriglobales</taxon>
        <taxon>Acidobacteriaceae</taxon>
        <taxon>Granulicella</taxon>
    </lineage>
</organism>
<proteinExistence type="predicted"/>
<sequence length="196" mass="21005">MLSSLHDSRRVTFAILASFASKLSAHTGDSASPSESLDAKSAENAKGPPRLLWPAQPFTHPGVFMSTTTETNQAVPSQVIATPAALQLIATLQEQHGPILFYQSGGCCEGSAPMCFPVGEFRIGSRDVKVGEIGGAEFYISPQQFEYWKHTQIVIDVTPGFGAAFSLEGPGGLQFITRSHVFNDDEIHALRAAGRI</sequence>
<evidence type="ECO:0000256" key="1">
    <source>
        <dbReference type="SAM" id="MobiDB-lite"/>
    </source>
</evidence>
<dbReference type="Proteomes" id="UP001596391">
    <property type="component" value="Unassembled WGS sequence"/>
</dbReference>
<feature type="region of interest" description="Disordered" evidence="1">
    <location>
        <begin position="29"/>
        <end position="50"/>
    </location>
</feature>